<dbReference type="InterPro" id="IPR001683">
    <property type="entry name" value="PX_dom"/>
</dbReference>
<evidence type="ECO:0000313" key="14">
    <source>
        <dbReference type="Proteomes" id="UP000761534"/>
    </source>
</evidence>
<dbReference type="GO" id="GO:0032456">
    <property type="term" value="P:endocytic recycling"/>
    <property type="evidence" value="ECO:0007669"/>
    <property type="project" value="TreeGrafter"/>
</dbReference>
<protein>
    <recommendedName>
        <fullName evidence="8">Sorting nexin-4</fullName>
    </recommendedName>
    <alternativeName>
        <fullName evidence="9">Autophagy-related protein 24</fullName>
    </alternativeName>
</protein>
<evidence type="ECO:0000256" key="5">
    <source>
        <dbReference type="ARBA" id="ARBA00022490"/>
    </source>
</evidence>
<dbReference type="Pfam" id="PF00787">
    <property type="entry name" value="PX"/>
    <property type="match status" value="1"/>
</dbReference>
<reference evidence="13" key="1">
    <citation type="journal article" date="2019" name="G3 (Bethesda)">
        <title>Genome Assemblies of Two Rare Opportunistic Yeast Pathogens: Diutina rugosa (syn. Candida rugosa) and Trichomonascus ciferrii (syn. Candida ciferrii).</title>
        <authorList>
            <person name="Mixao V."/>
            <person name="Saus E."/>
            <person name="Hansen A.P."/>
            <person name="Lass-Florl C."/>
            <person name="Gabaldon T."/>
        </authorList>
    </citation>
    <scope>NUCLEOTIDE SEQUENCE</scope>
    <source>
        <strain evidence="13">CBS 4856</strain>
    </source>
</reference>
<evidence type="ECO:0000259" key="12">
    <source>
        <dbReference type="PROSITE" id="PS50195"/>
    </source>
</evidence>
<feature type="region of interest" description="Disordered" evidence="11">
    <location>
        <begin position="1"/>
        <end position="62"/>
    </location>
</feature>
<evidence type="ECO:0000256" key="7">
    <source>
        <dbReference type="ARBA" id="ARBA00023136"/>
    </source>
</evidence>
<keyword evidence="7" id="KW-0472">Membrane</keyword>
<keyword evidence="14" id="KW-1185">Reference proteome</keyword>
<evidence type="ECO:0000256" key="8">
    <source>
        <dbReference type="ARBA" id="ARBA00040748"/>
    </source>
</evidence>
<dbReference type="Gene3D" id="3.30.1520.10">
    <property type="entry name" value="Phox-like domain"/>
    <property type="match status" value="1"/>
</dbReference>
<comment type="subcellular location">
    <subcellularLocation>
        <location evidence="2">Cytoplasm</location>
    </subcellularLocation>
    <subcellularLocation>
        <location evidence="1">Endomembrane system</location>
        <topology evidence="1">Peripheral membrane protein</topology>
    </subcellularLocation>
</comment>
<dbReference type="VEuPathDB" id="FungiDB:TRICI_000112"/>
<dbReference type="GO" id="GO:0005769">
    <property type="term" value="C:early endosome"/>
    <property type="evidence" value="ECO:0007669"/>
    <property type="project" value="TreeGrafter"/>
</dbReference>
<proteinExistence type="inferred from homology"/>
<dbReference type="Gene3D" id="1.20.1270.60">
    <property type="entry name" value="Arfaptin homology (AH) domain/BAR domain"/>
    <property type="match status" value="1"/>
</dbReference>
<evidence type="ECO:0000256" key="4">
    <source>
        <dbReference type="ARBA" id="ARBA00022448"/>
    </source>
</evidence>
<dbReference type="InterPro" id="IPR027267">
    <property type="entry name" value="AH/BAR_dom_sf"/>
</dbReference>
<dbReference type="AlphaFoldDB" id="A0A642VEB0"/>
<feature type="coiled-coil region" evidence="10">
    <location>
        <begin position="376"/>
        <end position="403"/>
    </location>
</feature>
<dbReference type="GO" id="GO:0000407">
    <property type="term" value="C:phagophore assembly site"/>
    <property type="evidence" value="ECO:0007669"/>
    <property type="project" value="TreeGrafter"/>
</dbReference>
<dbReference type="EMBL" id="SWFS01000013">
    <property type="protein sequence ID" value="KAA8917725.1"/>
    <property type="molecule type" value="Genomic_DNA"/>
</dbReference>
<dbReference type="GO" id="GO:0034727">
    <property type="term" value="P:piecemeal microautophagy of the nucleus"/>
    <property type="evidence" value="ECO:0007669"/>
    <property type="project" value="TreeGrafter"/>
</dbReference>
<accession>A0A642VEB0</accession>
<keyword evidence="4" id="KW-0813">Transport</keyword>
<dbReference type="GO" id="GO:0035091">
    <property type="term" value="F:phosphatidylinositol binding"/>
    <property type="evidence" value="ECO:0007669"/>
    <property type="project" value="InterPro"/>
</dbReference>
<dbReference type="SMART" id="SM00312">
    <property type="entry name" value="PX"/>
    <property type="match status" value="1"/>
</dbReference>
<dbReference type="PANTHER" id="PTHR45949:SF2">
    <property type="entry name" value="SORTING NEXIN-4"/>
    <property type="match status" value="1"/>
</dbReference>
<evidence type="ECO:0000256" key="6">
    <source>
        <dbReference type="ARBA" id="ARBA00023121"/>
    </source>
</evidence>
<keyword evidence="6" id="KW-0446">Lipid-binding</keyword>
<evidence type="ECO:0000256" key="1">
    <source>
        <dbReference type="ARBA" id="ARBA00004184"/>
    </source>
</evidence>
<dbReference type="OrthoDB" id="205639at2759"/>
<dbReference type="GO" id="GO:0015031">
    <property type="term" value="P:protein transport"/>
    <property type="evidence" value="ECO:0007669"/>
    <property type="project" value="TreeGrafter"/>
</dbReference>
<dbReference type="SUPFAM" id="SSF64268">
    <property type="entry name" value="PX domain"/>
    <property type="match status" value="1"/>
</dbReference>
<keyword evidence="10" id="KW-0175">Coiled coil</keyword>
<sequence length="460" mass="52709">MSDDFSSVTWENEDGRNADQAEGSSNGRMDQEEEVLEPYSTEHQPTTEGAEEAGKQEEAEKNDHIYIRCTVSDPQKEQDGTQNAYISYLITTQTNSPSFQEPVTRVRRRFSDFVYLYSSLMSEFPASAIPPLPDKQRMEYIKGDRFGIEFTSKRATSLGRFLTRVSRHPALKRSRTFYTFLESSDWNTFKKSRARASSSSLQEGGVLEGLSDSFLNAFSKVSNESRELQEVKEKTDKLDDNLTNIEKAYTRIVRRQGDLSHDLDEFANQTMKLATLEQELGHEFNEFARGIQKYAQGLTTLKEEIDSDYIVSLRDMSNYIQSLRGLIKQREQKQLDYEALTEYLNKATADRNNLQAGGGSNFLRNKVEDFRGVDHEQSRKDRLHKLEVKIDDLQREVSSAKVTSDAFEEFAINEVAIFDRIKHHEMKETLNTLADNNIAFYQTLIDNLDQASKALDASEN</sequence>
<dbReference type="SUPFAM" id="SSF103657">
    <property type="entry name" value="BAR/IMD domain-like"/>
    <property type="match status" value="1"/>
</dbReference>
<dbReference type="GO" id="GO:0000422">
    <property type="term" value="P:autophagy of mitochondrion"/>
    <property type="evidence" value="ECO:0007669"/>
    <property type="project" value="TreeGrafter"/>
</dbReference>
<comment type="similarity">
    <text evidence="3">Belongs to the sorting nexin family.</text>
</comment>
<feature type="compositionally biased region" description="Polar residues" evidence="11">
    <location>
        <begin position="1"/>
        <end position="10"/>
    </location>
</feature>
<dbReference type="GO" id="GO:0061709">
    <property type="term" value="P:reticulophagy"/>
    <property type="evidence" value="ECO:0007669"/>
    <property type="project" value="TreeGrafter"/>
</dbReference>
<feature type="compositionally biased region" description="Basic and acidic residues" evidence="11">
    <location>
        <begin position="52"/>
        <end position="62"/>
    </location>
</feature>
<dbReference type="CDD" id="cd06863">
    <property type="entry name" value="PX_Atg24p"/>
    <property type="match status" value="1"/>
</dbReference>
<evidence type="ECO:0000256" key="2">
    <source>
        <dbReference type="ARBA" id="ARBA00004496"/>
    </source>
</evidence>
<evidence type="ECO:0000256" key="3">
    <source>
        <dbReference type="ARBA" id="ARBA00010883"/>
    </source>
</evidence>
<name>A0A642VEB0_9ASCO</name>
<feature type="coiled-coil region" evidence="10">
    <location>
        <begin position="221"/>
        <end position="248"/>
    </location>
</feature>
<comment type="caution">
    <text evidence="13">The sequence shown here is derived from an EMBL/GenBank/DDBJ whole genome shotgun (WGS) entry which is preliminary data.</text>
</comment>
<evidence type="ECO:0000256" key="11">
    <source>
        <dbReference type="SAM" id="MobiDB-lite"/>
    </source>
</evidence>
<dbReference type="PROSITE" id="PS50195">
    <property type="entry name" value="PX"/>
    <property type="match status" value="1"/>
</dbReference>
<feature type="domain" description="PX" evidence="12">
    <location>
        <begin position="66"/>
        <end position="188"/>
    </location>
</feature>
<dbReference type="PANTHER" id="PTHR45949">
    <property type="entry name" value="SORTING NEXIN-4"/>
    <property type="match status" value="1"/>
</dbReference>
<dbReference type="InterPro" id="IPR036871">
    <property type="entry name" value="PX_dom_sf"/>
</dbReference>
<organism evidence="13 14">
    <name type="scientific">Trichomonascus ciferrii</name>
    <dbReference type="NCBI Taxonomy" id="44093"/>
    <lineage>
        <taxon>Eukaryota</taxon>
        <taxon>Fungi</taxon>
        <taxon>Dikarya</taxon>
        <taxon>Ascomycota</taxon>
        <taxon>Saccharomycotina</taxon>
        <taxon>Dipodascomycetes</taxon>
        <taxon>Dipodascales</taxon>
        <taxon>Trichomonascaceae</taxon>
        <taxon>Trichomonascus</taxon>
        <taxon>Trichomonascus ciferrii complex</taxon>
    </lineage>
</organism>
<keyword evidence="5" id="KW-0963">Cytoplasm</keyword>
<gene>
    <name evidence="13" type="ORF">TRICI_000112</name>
</gene>
<dbReference type="Proteomes" id="UP000761534">
    <property type="component" value="Unassembled WGS sequence"/>
</dbReference>
<evidence type="ECO:0000256" key="10">
    <source>
        <dbReference type="SAM" id="Coils"/>
    </source>
</evidence>
<evidence type="ECO:0000313" key="13">
    <source>
        <dbReference type="EMBL" id="KAA8917725.1"/>
    </source>
</evidence>
<evidence type="ECO:0000256" key="9">
    <source>
        <dbReference type="ARBA" id="ARBA00041273"/>
    </source>
</evidence>